<comment type="caution">
    <text evidence="2">The sequence shown here is derived from an EMBL/GenBank/DDBJ whole genome shotgun (WGS) entry which is preliminary data.</text>
</comment>
<feature type="region of interest" description="Disordered" evidence="1">
    <location>
        <begin position="75"/>
        <end position="124"/>
    </location>
</feature>
<dbReference type="PANTHER" id="PTHR14386">
    <property type="entry name" value="PROTEIN FAM204A"/>
    <property type="match status" value="1"/>
</dbReference>
<dbReference type="PANTHER" id="PTHR14386:SF2">
    <property type="entry name" value="PROTEIN FAM204A"/>
    <property type="match status" value="1"/>
</dbReference>
<reference evidence="2 3" key="1">
    <citation type="submission" date="2024-01" db="EMBL/GenBank/DDBJ databases">
        <authorList>
            <person name="Alioto T."/>
            <person name="Alioto T."/>
            <person name="Gomez Garrido J."/>
        </authorList>
    </citation>
    <scope>NUCLEOTIDE SEQUENCE [LARGE SCALE GENOMIC DNA]</scope>
</reference>
<accession>A0AAV1NSJ1</accession>
<evidence type="ECO:0000256" key="1">
    <source>
        <dbReference type="SAM" id="MobiDB-lite"/>
    </source>
</evidence>
<dbReference type="EMBL" id="CAWUFR010000057">
    <property type="protein sequence ID" value="CAK6962436.1"/>
    <property type="molecule type" value="Genomic_DNA"/>
</dbReference>
<feature type="compositionally biased region" description="Acidic residues" evidence="1">
    <location>
        <begin position="12"/>
        <end position="27"/>
    </location>
</feature>
<gene>
    <name evidence="2" type="ORF">FSCOSCO3_A011028</name>
</gene>
<name>A0AAV1NSJ1_SCOSC</name>
<feature type="compositionally biased region" description="Basic and acidic residues" evidence="1">
    <location>
        <begin position="78"/>
        <end position="92"/>
    </location>
</feature>
<evidence type="ECO:0000313" key="3">
    <source>
        <dbReference type="Proteomes" id="UP001314229"/>
    </source>
</evidence>
<sequence length="197" mass="22176">MYSGLLPKGLTEEDLSPDDEEQTEGDNCESSAEKRSFVGGNTGYMVEEKSSHNVTDADCESATCSLPGISQEMWQKFQDLRKKKEEMKPTDVRRRRRKRRKHKKAGTDSEEPAETRELQEEEKPWDGLKQYFGVNDRFHPPACSKPPPKSGLEKSIEGAIAEGDIAKAEEMSDRLATREVRCADKRSLGCSRCDKSG</sequence>
<keyword evidence="3" id="KW-1185">Reference proteome</keyword>
<protein>
    <submittedName>
        <fullName evidence="2">Protein FAM204A isoform X3</fullName>
    </submittedName>
</protein>
<organism evidence="2 3">
    <name type="scientific">Scomber scombrus</name>
    <name type="common">Atlantic mackerel</name>
    <name type="synonym">Scomber vernalis</name>
    <dbReference type="NCBI Taxonomy" id="13677"/>
    <lineage>
        <taxon>Eukaryota</taxon>
        <taxon>Metazoa</taxon>
        <taxon>Chordata</taxon>
        <taxon>Craniata</taxon>
        <taxon>Vertebrata</taxon>
        <taxon>Euteleostomi</taxon>
        <taxon>Actinopterygii</taxon>
        <taxon>Neopterygii</taxon>
        <taxon>Teleostei</taxon>
        <taxon>Neoteleostei</taxon>
        <taxon>Acanthomorphata</taxon>
        <taxon>Pelagiaria</taxon>
        <taxon>Scombriformes</taxon>
        <taxon>Scombridae</taxon>
        <taxon>Scomber</taxon>
    </lineage>
</organism>
<feature type="compositionally biased region" description="Basic residues" evidence="1">
    <location>
        <begin position="93"/>
        <end position="104"/>
    </location>
</feature>
<dbReference type="InterPro" id="IPR037690">
    <property type="entry name" value="FAM204A"/>
</dbReference>
<dbReference type="AlphaFoldDB" id="A0AAV1NSJ1"/>
<feature type="region of interest" description="Disordered" evidence="1">
    <location>
        <begin position="1"/>
        <end position="60"/>
    </location>
</feature>
<evidence type="ECO:0000313" key="2">
    <source>
        <dbReference type="EMBL" id="CAK6962436.1"/>
    </source>
</evidence>
<dbReference type="Proteomes" id="UP001314229">
    <property type="component" value="Unassembled WGS sequence"/>
</dbReference>
<feature type="compositionally biased region" description="Basic and acidic residues" evidence="1">
    <location>
        <begin position="113"/>
        <end position="124"/>
    </location>
</feature>
<proteinExistence type="predicted"/>